<dbReference type="RefSeq" id="WP_105219636.1">
    <property type="nucleotide sequence ID" value="NZ_CAWNSU010000042.1"/>
</dbReference>
<dbReference type="InterPro" id="IPR010985">
    <property type="entry name" value="Ribbon_hlx_hlx"/>
</dbReference>
<sequence>MSPTTKENSKAKLDRSKDERLEVRITKEQKELFQQAADIQGRTLTDFVVSSVFEAAKQAIQEHEIMVLTLRDRKVFVEALLNPPEPSAKLRDAASRYKQKMGV</sequence>
<dbReference type="AlphaFoldDB" id="A0A6N8G1X8"/>
<keyword evidence="1" id="KW-1277">Toxin-antitoxin system</keyword>
<keyword evidence="4" id="KW-1185">Reference proteome</keyword>
<dbReference type="GO" id="GO:0006355">
    <property type="term" value="P:regulation of DNA-templated transcription"/>
    <property type="evidence" value="ECO:0007669"/>
    <property type="project" value="InterPro"/>
</dbReference>
<dbReference type="OrthoDB" id="573898at2"/>
<dbReference type="Pfam" id="PF08681">
    <property type="entry name" value="TacA1"/>
    <property type="match status" value="1"/>
</dbReference>
<dbReference type="PANTHER" id="PTHR35401">
    <property type="entry name" value="COPG FAMILY HELIX-TURN-HELIX PROTEIN-RELATED-RELATED"/>
    <property type="match status" value="1"/>
</dbReference>
<dbReference type="Gene3D" id="1.20.5.780">
    <property type="entry name" value="Single helix bin"/>
    <property type="match status" value="1"/>
</dbReference>
<proteinExistence type="inferred from homology"/>
<reference evidence="3 4" key="1">
    <citation type="journal article" date="2019" name="Front. Microbiol.">
        <title>Genomic Features for Desiccation Tolerance and Sugar Biosynthesis in the Extremophile Gloeocapsopsis sp. UTEX B3054.</title>
        <authorList>
            <person name="Urrejola C."/>
            <person name="Alcorta J."/>
            <person name="Salas L."/>
            <person name="Vasquez M."/>
            <person name="Polz M.F."/>
            <person name="Vicuna R."/>
            <person name="Diez B."/>
        </authorList>
    </citation>
    <scope>NUCLEOTIDE SEQUENCE [LARGE SCALE GENOMIC DNA]</scope>
    <source>
        <strain evidence="3 4">1H9</strain>
    </source>
</reference>
<accession>A0A6N8G1X8</accession>
<name>A0A6N8G1X8_9CHRO</name>
<evidence type="ECO:0000256" key="1">
    <source>
        <dbReference type="ARBA" id="ARBA00022649"/>
    </source>
</evidence>
<evidence type="ECO:0000256" key="2">
    <source>
        <dbReference type="ARBA" id="ARBA00049988"/>
    </source>
</evidence>
<comment type="similarity">
    <text evidence="2">Belongs to the TacA antitoxin family.</text>
</comment>
<evidence type="ECO:0008006" key="5">
    <source>
        <dbReference type="Google" id="ProtNLM"/>
    </source>
</evidence>
<gene>
    <name evidence="3" type="ORF">BWI75_23555</name>
</gene>
<dbReference type="InterPro" id="IPR014795">
    <property type="entry name" value="TacA_1-like"/>
</dbReference>
<protein>
    <recommendedName>
        <fullName evidence="5">DUF1778 domain-containing protein</fullName>
    </recommendedName>
</protein>
<dbReference type="Proteomes" id="UP000441797">
    <property type="component" value="Unassembled WGS sequence"/>
</dbReference>
<dbReference type="SUPFAM" id="SSF47598">
    <property type="entry name" value="Ribbon-helix-helix"/>
    <property type="match status" value="1"/>
</dbReference>
<dbReference type="EMBL" id="NAPY01000066">
    <property type="protein sequence ID" value="MUL39191.1"/>
    <property type="molecule type" value="Genomic_DNA"/>
</dbReference>
<organism evidence="3 4">
    <name type="scientific">Gloeocapsopsis dulcis AAB1 = 1H9</name>
    <dbReference type="NCBI Taxonomy" id="1433147"/>
    <lineage>
        <taxon>Bacteria</taxon>
        <taxon>Bacillati</taxon>
        <taxon>Cyanobacteriota</taxon>
        <taxon>Cyanophyceae</taxon>
        <taxon>Oscillatoriophycideae</taxon>
        <taxon>Chroococcales</taxon>
        <taxon>Chroococcaceae</taxon>
        <taxon>Gloeocapsopsis</taxon>
        <taxon>Gloeocapsopsis dulcis</taxon>
    </lineage>
</organism>
<dbReference type="PANTHER" id="PTHR35401:SF2">
    <property type="entry name" value="ABC-TYPE TRANSPORT SYSTEM"/>
    <property type="match status" value="1"/>
</dbReference>
<comment type="caution">
    <text evidence="3">The sequence shown here is derived from an EMBL/GenBank/DDBJ whole genome shotgun (WGS) entry which is preliminary data.</text>
</comment>
<evidence type="ECO:0000313" key="4">
    <source>
        <dbReference type="Proteomes" id="UP000441797"/>
    </source>
</evidence>
<evidence type="ECO:0000313" key="3">
    <source>
        <dbReference type="EMBL" id="MUL39191.1"/>
    </source>
</evidence>